<dbReference type="PANTHER" id="PTHR30341">
    <property type="entry name" value="SODIUM ION/PROTON ANTIPORTER NHAA-RELATED"/>
    <property type="match status" value="1"/>
</dbReference>
<evidence type="ECO:0000256" key="2">
    <source>
        <dbReference type="ARBA" id="ARBA00022475"/>
    </source>
</evidence>
<comment type="similarity">
    <text evidence="6">Belongs to the NhaA Na(+)/H(+) (TC 2.A.33) antiporter family.</text>
</comment>
<feature type="transmembrane region" description="Helical" evidence="6">
    <location>
        <begin position="125"/>
        <end position="144"/>
    </location>
</feature>
<keyword evidence="6" id="KW-0406">Ion transport</keyword>
<dbReference type="Pfam" id="PF06965">
    <property type="entry name" value="Na_H_antiport_1"/>
    <property type="match status" value="1"/>
</dbReference>
<accession>A0A7X0EBW2</accession>
<dbReference type="HAMAP" id="MF_01844">
    <property type="entry name" value="NhaA"/>
    <property type="match status" value="1"/>
</dbReference>
<feature type="transmembrane region" description="Helical" evidence="6">
    <location>
        <begin position="91"/>
        <end position="113"/>
    </location>
</feature>
<evidence type="ECO:0000256" key="3">
    <source>
        <dbReference type="ARBA" id="ARBA00022692"/>
    </source>
</evidence>
<feature type="transmembrane region" description="Helical" evidence="6">
    <location>
        <begin position="394"/>
        <end position="416"/>
    </location>
</feature>
<comment type="caution">
    <text evidence="7">The sequence shown here is derived from an EMBL/GenBank/DDBJ whole genome shotgun (WGS) entry which is preliminary data.</text>
</comment>
<reference evidence="7 8" key="1">
    <citation type="submission" date="2020-08" db="EMBL/GenBank/DDBJ databases">
        <title>Genomic Encyclopedia of Type Strains, Phase IV (KMG-IV): sequencing the most valuable type-strain genomes for metagenomic binning, comparative biology and taxonomic classification.</title>
        <authorList>
            <person name="Goeker M."/>
        </authorList>
    </citation>
    <scope>NUCLEOTIDE SEQUENCE [LARGE SCALE GENOMIC DNA]</scope>
    <source>
        <strain evidence="7 8">DSM 22198</strain>
    </source>
</reference>
<dbReference type="NCBIfam" id="TIGR00773">
    <property type="entry name" value="NhaA"/>
    <property type="match status" value="1"/>
</dbReference>
<evidence type="ECO:0000313" key="7">
    <source>
        <dbReference type="EMBL" id="MBB6251112.1"/>
    </source>
</evidence>
<evidence type="ECO:0000256" key="4">
    <source>
        <dbReference type="ARBA" id="ARBA00022989"/>
    </source>
</evidence>
<proteinExistence type="inferred from homology"/>
<dbReference type="GO" id="GO:0005886">
    <property type="term" value="C:plasma membrane"/>
    <property type="evidence" value="ECO:0007669"/>
    <property type="project" value="UniProtKB-SubCell"/>
</dbReference>
<keyword evidence="6" id="KW-0050">Antiport</keyword>
<protein>
    <recommendedName>
        <fullName evidence="6">Na(+)/H(+) antiporter NhaA</fullName>
    </recommendedName>
    <alternativeName>
        <fullName evidence="6">Sodium/proton antiporter NhaA</fullName>
    </alternativeName>
</protein>
<keyword evidence="8" id="KW-1185">Reference proteome</keyword>
<evidence type="ECO:0000256" key="5">
    <source>
        <dbReference type="ARBA" id="ARBA00023136"/>
    </source>
</evidence>
<comment type="function">
    <text evidence="6">Na(+)/H(+) antiporter that extrudes sodium in exchange for external protons.</text>
</comment>
<comment type="caution">
    <text evidence="6">Lacks conserved residue(s) required for the propagation of feature annotation.</text>
</comment>
<gene>
    <name evidence="6" type="primary">nhaA</name>
    <name evidence="7" type="ORF">FHS74_001657</name>
</gene>
<keyword evidence="4 6" id="KW-1133">Transmembrane helix</keyword>
<name>A0A7X0EBW2_9PROT</name>
<dbReference type="Gene3D" id="1.20.1530.10">
    <property type="entry name" value="Na+/H+ antiporter like domain"/>
    <property type="match status" value="1"/>
</dbReference>
<keyword evidence="6" id="KW-0813">Transport</keyword>
<dbReference type="GO" id="GO:0015385">
    <property type="term" value="F:sodium:proton antiporter activity"/>
    <property type="evidence" value="ECO:0007669"/>
    <property type="project" value="UniProtKB-UniRule"/>
</dbReference>
<feature type="transmembrane region" description="Helical" evidence="6">
    <location>
        <begin position="297"/>
        <end position="316"/>
    </location>
</feature>
<comment type="subcellular location">
    <subcellularLocation>
        <location evidence="1">Cell inner membrane</location>
        <topology evidence="1">Multi-pass membrane protein</topology>
    </subcellularLocation>
    <subcellularLocation>
        <location evidence="6">Cell membrane</location>
        <topology evidence="6">Multi-pass membrane protein</topology>
    </subcellularLocation>
</comment>
<evidence type="ECO:0000256" key="1">
    <source>
        <dbReference type="ARBA" id="ARBA00004429"/>
    </source>
</evidence>
<keyword evidence="6" id="KW-0739">Sodium transport</keyword>
<dbReference type="EMBL" id="JACIIZ010000004">
    <property type="protein sequence ID" value="MBB6251112.1"/>
    <property type="molecule type" value="Genomic_DNA"/>
</dbReference>
<feature type="transmembrane region" description="Helical" evidence="6">
    <location>
        <begin position="180"/>
        <end position="201"/>
    </location>
</feature>
<keyword evidence="6" id="KW-0915">Sodium</keyword>
<keyword evidence="3 6" id="KW-0812">Transmembrane</keyword>
<sequence>MTKPFMRFLRIEALAGGALLFCAALALILSNTTAGARFMAVWQLHVGIRLGDIDYGRTVKQWINDGLMTLFFFTGALELKREMVLGDLSSPRLATLSLAGALGGMVVPAGLFLALEHGATGAQGWGTVMATDTALMIGCLALLGSRIPLTLRLFLLSLAIFDDIGAILVVAIGYGETVNWLALGLAGLGLAAVSMIAWLGIRGIPVYCALGVGVWLAVDASGIHPTLTGVALGLMTPARSWVSDRRLHAILKRITARPPGDHDTGDGTSTQDLQRAVVATREAQSPIERLEMLLHPWVAFAIMPLFALANAGLPIFPDRVSGTMTLAILVGFVVGKPLGVTVFSALAVAARLAIRPPDLSWAILAAGSLLTGIGFTMALLIAELAFGPDLLNSAKLGILGASILSATNGLLVLWWLTRHRRT</sequence>
<dbReference type="GO" id="GO:0006885">
    <property type="term" value="P:regulation of pH"/>
    <property type="evidence" value="ECO:0007669"/>
    <property type="project" value="UniProtKB-UniRule"/>
</dbReference>
<dbReference type="RefSeq" id="WP_343066885.1">
    <property type="nucleotide sequence ID" value="NZ_JACIIZ010000004.1"/>
</dbReference>
<evidence type="ECO:0000313" key="8">
    <source>
        <dbReference type="Proteomes" id="UP000539175"/>
    </source>
</evidence>
<comment type="catalytic activity">
    <reaction evidence="6">
        <text>Na(+)(in) + 2 H(+)(out) = Na(+)(out) + 2 H(+)(in)</text>
        <dbReference type="Rhea" id="RHEA:29251"/>
        <dbReference type="ChEBI" id="CHEBI:15378"/>
        <dbReference type="ChEBI" id="CHEBI:29101"/>
    </reaction>
</comment>
<evidence type="ECO:0000256" key="6">
    <source>
        <dbReference type="HAMAP-Rule" id="MF_01844"/>
    </source>
</evidence>
<dbReference type="Proteomes" id="UP000539175">
    <property type="component" value="Unassembled WGS sequence"/>
</dbReference>
<dbReference type="PANTHER" id="PTHR30341:SF0">
    <property type="entry name" value="NA(+)_H(+) ANTIPORTER NHAA"/>
    <property type="match status" value="1"/>
</dbReference>
<dbReference type="InterPro" id="IPR004670">
    <property type="entry name" value="NhaA"/>
</dbReference>
<keyword evidence="5 6" id="KW-0472">Membrane</keyword>
<organism evidence="7 8">
    <name type="scientific">Nitrospirillum iridis</name>
    <dbReference type="NCBI Taxonomy" id="765888"/>
    <lineage>
        <taxon>Bacteria</taxon>
        <taxon>Pseudomonadati</taxon>
        <taxon>Pseudomonadota</taxon>
        <taxon>Alphaproteobacteria</taxon>
        <taxon>Rhodospirillales</taxon>
        <taxon>Azospirillaceae</taxon>
        <taxon>Nitrospirillum</taxon>
    </lineage>
</organism>
<feature type="transmembrane region" description="Helical" evidence="6">
    <location>
        <begin position="361"/>
        <end position="382"/>
    </location>
</feature>
<feature type="transmembrane region" description="Helical" evidence="6">
    <location>
        <begin position="151"/>
        <end position="174"/>
    </location>
</feature>
<feature type="transmembrane region" description="Helical" evidence="6">
    <location>
        <begin position="328"/>
        <end position="349"/>
    </location>
</feature>
<dbReference type="AlphaFoldDB" id="A0A7X0EBW2"/>
<keyword evidence="2 6" id="KW-1003">Cell membrane</keyword>
<dbReference type="InterPro" id="IPR023171">
    <property type="entry name" value="Na/H_antiporter_dom_sf"/>
</dbReference>